<organism evidence="2 3">
    <name type="scientific">Sinanodonta woodiana</name>
    <name type="common">Chinese pond mussel</name>
    <name type="synonym">Anodonta woodiana</name>
    <dbReference type="NCBI Taxonomy" id="1069815"/>
    <lineage>
        <taxon>Eukaryota</taxon>
        <taxon>Metazoa</taxon>
        <taxon>Spiralia</taxon>
        <taxon>Lophotrochozoa</taxon>
        <taxon>Mollusca</taxon>
        <taxon>Bivalvia</taxon>
        <taxon>Autobranchia</taxon>
        <taxon>Heteroconchia</taxon>
        <taxon>Palaeoheterodonta</taxon>
        <taxon>Unionida</taxon>
        <taxon>Unionoidea</taxon>
        <taxon>Unionidae</taxon>
        <taxon>Unioninae</taxon>
        <taxon>Sinanodonta</taxon>
    </lineage>
</organism>
<feature type="compositionally biased region" description="Basic and acidic residues" evidence="1">
    <location>
        <begin position="34"/>
        <end position="44"/>
    </location>
</feature>
<feature type="compositionally biased region" description="Basic and acidic residues" evidence="1">
    <location>
        <begin position="1"/>
        <end position="15"/>
    </location>
</feature>
<evidence type="ECO:0000313" key="2">
    <source>
        <dbReference type="EMBL" id="KAL3870510.1"/>
    </source>
</evidence>
<protein>
    <submittedName>
        <fullName evidence="2">Uncharacterized protein</fullName>
    </submittedName>
</protein>
<feature type="non-terminal residue" evidence="2">
    <location>
        <position position="55"/>
    </location>
</feature>
<reference evidence="2 3" key="1">
    <citation type="submission" date="2024-11" db="EMBL/GenBank/DDBJ databases">
        <title>Chromosome-level genome assembly of the freshwater bivalve Anodonta woodiana.</title>
        <authorList>
            <person name="Chen X."/>
        </authorList>
    </citation>
    <scope>NUCLEOTIDE SEQUENCE [LARGE SCALE GENOMIC DNA]</scope>
    <source>
        <strain evidence="2">MN2024</strain>
        <tissue evidence="2">Gills</tissue>
    </source>
</reference>
<name>A0ABD3WAG7_SINWO</name>
<feature type="region of interest" description="Disordered" evidence="1">
    <location>
        <begin position="34"/>
        <end position="55"/>
    </location>
</feature>
<evidence type="ECO:0000256" key="1">
    <source>
        <dbReference type="SAM" id="MobiDB-lite"/>
    </source>
</evidence>
<dbReference type="EMBL" id="JBJQND010000007">
    <property type="protein sequence ID" value="KAL3870510.1"/>
    <property type="molecule type" value="Genomic_DNA"/>
</dbReference>
<dbReference type="Proteomes" id="UP001634394">
    <property type="component" value="Unassembled WGS sequence"/>
</dbReference>
<accession>A0ABD3WAG7</accession>
<feature type="non-terminal residue" evidence="2">
    <location>
        <position position="1"/>
    </location>
</feature>
<comment type="caution">
    <text evidence="2">The sequence shown here is derived from an EMBL/GenBank/DDBJ whole genome shotgun (WGS) entry which is preliminary data.</text>
</comment>
<evidence type="ECO:0000313" key="3">
    <source>
        <dbReference type="Proteomes" id="UP001634394"/>
    </source>
</evidence>
<gene>
    <name evidence="2" type="ORF">ACJMK2_038565</name>
</gene>
<sequence length="55" mass="6337">TRRHFDGVHGKRADMGTKGTSIYRVNKDTRRHFEGVYGKREDMGTKGTRINRASQ</sequence>
<feature type="region of interest" description="Disordered" evidence="1">
    <location>
        <begin position="1"/>
        <end position="20"/>
    </location>
</feature>
<dbReference type="AlphaFoldDB" id="A0ABD3WAG7"/>
<keyword evidence="3" id="KW-1185">Reference proteome</keyword>
<proteinExistence type="predicted"/>